<accession>A0AAV3Y5H8</accession>
<evidence type="ECO:0000313" key="3">
    <source>
        <dbReference type="Proteomes" id="UP000735302"/>
    </source>
</evidence>
<keyword evidence="1" id="KW-0732">Signal</keyword>
<feature type="chain" id="PRO_5043360317" description="Secreted protein" evidence="1">
    <location>
        <begin position="22"/>
        <end position="121"/>
    </location>
</feature>
<evidence type="ECO:0000256" key="1">
    <source>
        <dbReference type="SAM" id="SignalP"/>
    </source>
</evidence>
<dbReference type="Proteomes" id="UP000735302">
    <property type="component" value="Unassembled WGS sequence"/>
</dbReference>
<comment type="caution">
    <text evidence="2">The sequence shown here is derived from an EMBL/GenBank/DDBJ whole genome shotgun (WGS) entry which is preliminary data.</text>
</comment>
<dbReference type="AlphaFoldDB" id="A0AAV3Y5H8"/>
<organism evidence="2 3">
    <name type="scientific">Plakobranchus ocellatus</name>
    <dbReference type="NCBI Taxonomy" id="259542"/>
    <lineage>
        <taxon>Eukaryota</taxon>
        <taxon>Metazoa</taxon>
        <taxon>Spiralia</taxon>
        <taxon>Lophotrochozoa</taxon>
        <taxon>Mollusca</taxon>
        <taxon>Gastropoda</taxon>
        <taxon>Heterobranchia</taxon>
        <taxon>Euthyneura</taxon>
        <taxon>Panpulmonata</taxon>
        <taxon>Sacoglossa</taxon>
        <taxon>Placobranchoidea</taxon>
        <taxon>Plakobranchidae</taxon>
        <taxon>Plakobranchus</taxon>
    </lineage>
</organism>
<reference evidence="2 3" key="1">
    <citation type="journal article" date="2021" name="Elife">
        <title>Chloroplast acquisition without the gene transfer in kleptoplastic sea slugs, Plakobranchus ocellatus.</title>
        <authorList>
            <person name="Maeda T."/>
            <person name="Takahashi S."/>
            <person name="Yoshida T."/>
            <person name="Shimamura S."/>
            <person name="Takaki Y."/>
            <person name="Nagai Y."/>
            <person name="Toyoda A."/>
            <person name="Suzuki Y."/>
            <person name="Arimoto A."/>
            <person name="Ishii H."/>
            <person name="Satoh N."/>
            <person name="Nishiyama T."/>
            <person name="Hasebe M."/>
            <person name="Maruyama T."/>
            <person name="Minagawa J."/>
            <person name="Obokata J."/>
            <person name="Shigenobu S."/>
        </authorList>
    </citation>
    <scope>NUCLEOTIDE SEQUENCE [LARGE SCALE GENOMIC DNA]</scope>
</reference>
<evidence type="ECO:0008006" key="4">
    <source>
        <dbReference type="Google" id="ProtNLM"/>
    </source>
</evidence>
<proteinExistence type="predicted"/>
<sequence>MWMLFHFSGLVEAALFSEVNAGAWSPLYCRARRRNFRIIFCRCGQGNLHLPPKDIVQGPIGPSPGADIDHFPTLGQNIQDYFFLTSHERHTVVADQPCSTLSDKRFALRRFCVDRVNNHSP</sequence>
<feature type="signal peptide" evidence="1">
    <location>
        <begin position="1"/>
        <end position="21"/>
    </location>
</feature>
<keyword evidence="3" id="KW-1185">Reference proteome</keyword>
<name>A0AAV3Y5H8_9GAST</name>
<protein>
    <recommendedName>
        <fullName evidence="4">Secreted protein</fullName>
    </recommendedName>
</protein>
<evidence type="ECO:0000313" key="2">
    <source>
        <dbReference type="EMBL" id="GFN77493.1"/>
    </source>
</evidence>
<dbReference type="EMBL" id="BLXT01000480">
    <property type="protein sequence ID" value="GFN77493.1"/>
    <property type="molecule type" value="Genomic_DNA"/>
</dbReference>
<gene>
    <name evidence="2" type="ORF">PoB_000399900</name>
</gene>